<name>A0A258FRV4_9CAUL</name>
<dbReference type="SUPFAM" id="SSF53335">
    <property type="entry name" value="S-adenosyl-L-methionine-dependent methyltransferases"/>
    <property type="match status" value="1"/>
</dbReference>
<dbReference type="EMBL" id="NCEB01000008">
    <property type="protein sequence ID" value="OYX34643.1"/>
    <property type="molecule type" value="Genomic_DNA"/>
</dbReference>
<dbReference type="InterPro" id="IPR013217">
    <property type="entry name" value="Methyltransf_12"/>
</dbReference>
<proteinExistence type="predicted"/>
<dbReference type="CDD" id="cd02440">
    <property type="entry name" value="AdoMet_MTases"/>
    <property type="match status" value="1"/>
</dbReference>
<dbReference type="Proteomes" id="UP000215595">
    <property type="component" value="Unassembled WGS sequence"/>
</dbReference>
<evidence type="ECO:0000313" key="2">
    <source>
        <dbReference type="EMBL" id="OYX34643.1"/>
    </source>
</evidence>
<protein>
    <recommendedName>
        <fullName evidence="1">Methyltransferase type 12 domain-containing protein</fullName>
    </recommendedName>
</protein>
<feature type="domain" description="Methyltransferase type 12" evidence="1">
    <location>
        <begin position="92"/>
        <end position="185"/>
    </location>
</feature>
<dbReference type="InterPro" id="IPR029063">
    <property type="entry name" value="SAM-dependent_MTases_sf"/>
</dbReference>
<organism evidence="2 3">
    <name type="scientific">Brevundimonas subvibrioides</name>
    <dbReference type="NCBI Taxonomy" id="74313"/>
    <lineage>
        <taxon>Bacteria</taxon>
        <taxon>Pseudomonadati</taxon>
        <taxon>Pseudomonadota</taxon>
        <taxon>Alphaproteobacteria</taxon>
        <taxon>Caulobacterales</taxon>
        <taxon>Caulobacteraceae</taxon>
        <taxon>Brevundimonas</taxon>
    </lineage>
</organism>
<dbReference type="Pfam" id="PF08242">
    <property type="entry name" value="Methyltransf_12"/>
    <property type="match status" value="1"/>
</dbReference>
<evidence type="ECO:0000313" key="3">
    <source>
        <dbReference type="Proteomes" id="UP000215595"/>
    </source>
</evidence>
<accession>A0A258FRV4</accession>
<dbReference type="Gene3D" id="3.40.50.150">
    <property type="entry name" value="Vaccinia Virus protein VP39"/>
    <property type="match status" value="1"/>
</dbReference>
<sequence length="398" mass="43807">MTAPLDFDRIDPVYRAWADDYLRLSGFDPSAFLAVAQPAEDEMFFKALLPNFEGDRGIGAFKFVEATMRHYEALRQIVDQSFGGFNEVGSLLDFASGYGRLTRALLQRMPAERIWVSDIYAEAIDWQVRNFGVNGFASVPDPAALAHDGKHDVIFVGSLFSHLPADLFRAWLARLHGMLTPGGVLAFSVHDQSILPSAEAMDESGIRFFPWSESGSLDPAIYGMTYVTEAFVAEAIGDVGPEASPSWRVFHKGLYENQALYVVGGSDRDLSDLSVASPPMGGFERATLLTDGSVEFSGWAIERTPGQTLALAVHVDDRPVRMAEAMDDRPDVQPMFPASPMPPFAWRFRLGRADADTDSAIRLTLRSTSGLETHAFARMPSDPALTYSGWSRRSLPPL</sequence>
<gene>
    <name evidence="2" type="ORF">B7Z01_05645</name>
</gene>
<comment type="caution">
    <text evidence="2">The sequence shown here is derived from an EMBL/GenBank/DDBJ whole genome shotgun (WGS) entry which is preliminary data.</text>
</comment>
<evidence type="ECO:0000259" key="1">
    <source>
        <dbReference type="Pfam" id="PF08242"/>
    </source>
</evidence>
<reference evidence="2 3" key="1">
    <citation type="submission" date="2017-03" db="EMBL/GenBank/DDBJ databases">
        <title>Lifting the veil on microbial sulfur biogeochemistry in mining wastewaters.</title>
        <authorList>
            <person name="Kantor R.S."/>
            <person name="Colenbrander Nelson T."/>
            <person name="Marshall S."/>
            <person name="Bennett D."/>
            <person name="Apte S."/>
            <person name="Camacho D."/>
            <person name="Thomas B.C."/>
            <person name="Warren L.A."/>
            <person name="Banfield J.F."/>
        </authorList>
    </citation>
    <scope>NUCLEOTIDE SEQUENCE [LARGE SCALE GENOMIC DNA]</scope>
    <source>
        <strain evidence="2">32-69-9</strain>
    </source>
</reference>
<dbReference type="AlphaFoldDB" id="A0A258FRV4"/>